<gene>
    <name evidence="1" type="ORF">SAMN04244570_1325</name>
</gene>
<organism evidence="1 2">
    <name type="scientific">Sporosarcina newyorkensis</name>
    <dbReference type="NCBI Taxonomy" id="759851"/>
    <lineage>
        <taxon>Bacteria</taxon>
        <taxon>Bacillati</taxon>
        <taxon>Bacillota</taxon>
        <taxon>Bacilli</taxon>
        <taxon>Bacillales</taxon>
        <taxon>Caryophanaceae</taxon>
        <taxon>Sporosarcina</taxon>
    </lineage>
</organism>
<proteinExistence type="predicted"/>
<sequence length="56" mass="6616">MESYFSPYVHYLLLPYSEQTSVLIYGNQFLQMEVPQIGPRPPFYSHPVYDSYLPVI</sequence>
<keyword evidence="2" id="KW-1185">Reference proteome</keyword>
<accession>A0A1T4XSR2</accession>
<dbReference type="Proteomes" id="UP000190042">
    <property type="component" value="Unassembled WGS sequence"/>
</dbReference>
<dbReference type="RefSeq" id="WP_176132489.1">
    <property type="nucleotide sequence ID" value="NZ_FUYJ01000001.1"/>
</dbReference>
<evidence type="ECO:0000313" key="2">
    <source>
        <dbReference type="Proteomes" id="UP000190042"/>
    </source>
</evidence>
<protein>
    <submittedName>
        <fullName evidence="1">Uncharacterized protein</fullName>
    </submittedName>
</protein>
<dbReference type="AlphaFoldDB" id="A0A1T4XSR2"/>
<name>A0A1T4XSR2_9BACL</name>
<dbReference type="EMBL" id="FUYJ01000001">
    <property type="protein sequence ID" value="SKA92599.1"/>
    <property type="molecule type" value="Genomic_DNA"/>
</dbReference>
<reference evidence="2" key="1">
    <citation type="submission" date="2017-02" db="EMBL/GenBank/DDBJ databases">
        <authorList>
            <person name="Varghese N."/>
            <person name="Submissions S."/>
        </authorList>
    </citation>
    <scope>NUCLEOTIDE SEQUENCE [LARGE SCALE GENOMIC DNA]</scope>
    <source>
        <strain evidence="2">DSM 23966</strain>
    </source>
</reference>
<evidence type="ECO:0000313" key="1">
    <source>
        <dbReference type="EMBL" id="SKA92599.1"/>
    </source>
</evidence>